<dbReference type="GO" id="GO:0006355">
    <property type="term" value="P:regulation of DNA-templated transcription"/>
    <property type="evidence" value="ECO:0007669"/>
    <property type="project" value="InterPro"/>
</dbReference>
<gene>
    <name evidence="2" type="ORF">OM076_01545</name>
</gene>
<dbReference type="Pfam" id="PF00196">
    <property type="entry name" value="GerE"/>
    <property type="match status" value="1"/>
</dbReference>
<evidence type="ECO:0000313" key="2">
    <source>
        <dbReference type="EMBL" id="MDA0158932.1"/>
    </source>
</evidence>
<dbReference type="InterPro" id="IPR036388">
    <property type="entry name" value="WH-like_DNA-bd_sf"/>
</dbReference>
<dbReference type="InterPro" id="IPR059106">
    <property type="entry name" value="WHD_MalT"/>
</dbReference>
<sequence length="672" mass="71933">MQRGRLVRPLTACRDRPIAMITAPAGYGKTTLLTQWALRDERPFTWVDSGAAALAAIQAAAGAPAHRVVVLDEADRLPPAELRRILDVARDLPAGAMLALGSRAALAEPTGRLRAERLLLELGPADLALTHLEAARMLTAAGLRLDDDQVTRLLARTEGWPAALSLAATALEDVHDVDRAIAGFDGADRIVADYLQCDLLARLTRSERTLLRRCSILCRLSGPLCDAVLDVHGAGATLRSLVRAGLPLTPLDRSDQAFRQHPLLASMLRAELMRAEPELEPTLHRRAALWYAEAGDTTAAIQHAIACRDTEIAGRMLWSIAPEILAEGRGARLGGSLTRFRESEIASHPGLALAAAAYHLAEDRRGRAQGWSEAADRLLPAAKSDWSGPATLIRACLARDGIARLQADAEHACDRMPLDGAGHCLALYLSGVAHHLGGSGATARERLDDAACRSADAYPVLNGLIHAQLGLLAIDATDWTEADAHANAAYAALAPGPSPDAAHALALAVFGVVAAQRADVAQARHDAAHAGRLLAALTDTTPWLLAQTHVWLARAQIRLSDGPTARMHLARAARFAGQVKDSPVLAEWIHDGWERADAFACSVTGDGPTLTNAELRVLRMLPSHMTFREISERLHVSTNTVKTQALSVYRKLDVSCRSEAVDRGRLAGVIEN</sequence>
<dbReference type="InterPro" id="IPR027417">
    <property type="entry name" value="P-loop_NTPase"/>
</dbReference>
<dbReference type="CDD" id="cd06170">
    <property type="entry name" value="LuxR_C_like"/>
    <property type="match status" value="1"/>
</dbReference>
<organism evidence="2 3">
    <name type="scientific">Solirubrobacter ginsenosidimutans</name>
    <dbReference type="NCBI Taxonomy" id="490573"/>
    <lineage>
        <taxon>Bacteria</taxon>
        <taxon>Bacillati</taxon>
        <taxon>Actinomycetota</taxon>
        <taxon>Thermoleophilia</taxon>
        <taxon>Solirubrobacterales</taxon>
        <taxon>Solirubrobacteraceae</taxon>
        <taxon>Solirubrobacter</taxon>
    </lineage>
</organism>
<dbReference type="GO" id="GO:0003677">
    <property type="term" value="F:DNA binding"/>
    <property type="evidence" value="ECO:0007669"/>
    <property type="project" value="InterPro"/>
</dbReference>
<dbReference type="SUPFAM" id="SSF46894">
    <property type="entry name" value="C-terminal effector domain of the bipartite response regulators"/>
    <property type="match status" value="1"/>
</dbReference>
<dbReference type="Pfam" id="PF25873">
    <property type="entry name" value="WHD_MalT"/>
    <property type="match status" value="1"/>
</dbReference>
<dbReference type="EMBL" id="JAPDOD010000001">
    <property type="protein sequence ID" value="MDA0158932.1"/>
    <property type="molecule type" value="Genomic_DNA"/>
</dbReference>
<dbReference type="InterPro" id="IPR016032">
    <property type="entry name" value="Sig_transdc_resp-reg_C-effctor"/>
</dbReference>
<name>A0A9X3MNE1_9ACTN</name>
<dbReference type="InterPro" id="IPR000792">
    <property type="entry name" value="Tscrpt_reg_LuxR_C"/>
</dbReference>
<dbReference type="AlphaFoldDB" id="A0A9X3MNE1"/>
<accession>A0A9X3MNE1</accession>
<dbReference type="SUPFAM" id="SSF52540">
    <property type="entry name" value="P-loop containing nucleoside triphosphate hydrolases"/>
    <property type="match status" value="1"/>
</dbReference>
<feature type="domain" description="HTH luxR-type" evidence="1">
    <location>
        <begin position="603"/>
        <end position="668"/>
    </location>
</feature>
<dbReference type="Gene3D" id="1.10.10.10">
    <property type="entry name" value="Winged helix-like DNA-binding domain superfamily/Winged helix DNA-binding domain"/>
    <property type="match status" value="1"/>
</dbReference>
<proteinExistence type="predicted"/>
<dbReference type="Proteomes" id="UP001149140">
    <property type="component" value="Unassembled WGS sequence"/>
</dbReference>
<dbReference type="RefSeq" id="WP_270037564.1">
    <property type="nucleotide sequence ID" value="NZ_JAPDOD010000001.1"/>
</dbReference>
<dbReference type="SMART" id="SM00421">
    <property type="entry name" value="HTH_LUXR"/>
    <property type="match status" value="1"/>
</dbReference>
<dbReference type="PROSITE" id="PS50043">
    <property type="entry name" value="HTH_LUXR_2"/>
    <property type="match status" value="1"/>
</dbReference>
<reference evidence="2" key="1">
    <citation type="submission" date="2022-10" db="EMBL/GenBank/DDBJ databases">
        <title>The WGS of Solirubrobacter ginsenosidimutans DSM 21036.</title>
        <authorList>
            <person name="Jiang Z."/>
        </authorList>
    </citation>
    <scope>NUCLEOTIDE SEQUENCE</scope>
    <source>
        <strain evidence="2">DSM 21036</strain>
    </source>
</reference>
<evidence type="ECO:0000313" key="3">
    <source>
        <dbReference type="Proteomes" id="UP001149140"/>
    </source>
</evidence>
<evidence type="ECO:0000259" key="1">
    <source>
        <dbReference type="PROSITE" id="PS50043"/>
    </source>
</evidence>
<comment type="caution">
    <text evidence="2">The sequence shown here is derived from an EMBL/GenBank/DDBJ whole genome shotgun (WGS) entry which is preliminary data.</text>
</comment>
<protein>
    <submittedName>
        <fullName evidence="2">LuxR C-terminal-related transcriptional regulator</fullName>
    </submittedName>
</protein>
<keyword evidence="3" id="KW-1185">Reference proteome</keyword>